<evidence type="ECO:0000259" key="12">
    <source>
        <dbReference type="Pfam" id="PF03950"/>
    </source>
</evidence>
<accession>A0ABR1YAC1</accession>
<dbReference type="Gene3D" id="3.40.50.620">
    <property type="entry name" value="HUPs"/>
    <property type="match status" value="1"/>
</dbReference>
<organism evidence="14 15">
    <name type="scientific">Phyllosticta capitalensis</name>
    <dbReference type="NCBI Taxonomy" id="121624"/>
    <lineage>
        <taxon>Eukaryota</taxon>
        <taxon>Fungi</taxon>
        <taxon>Dikarya</taxon>
        <taxon>Ascomycota</taxon>
        <taxon>Pezizomycotina</taxon>
        <taxon>Dothideomycetes</taxon>
        <taxon>Dothideomycetes incertae sedis</taxon>
        <taxon>Botryosphaeriales</taxon>
        <taxon>Phyllostictaceae</taxon>
        <taxon>Phyllosticta</taxon>
    </lineage>
</organism>
<dbReference type="InterPro" id="IPR014729">
    <property type="entry name" value="Rossmann-like_a/b/a_fold"/>
</dbReference>
<keyword evidence="3 9" id="KW-0436">Ligase</keyword>
<dbReference type="SUPFAM" id="SSF50715">
    <property type="entry name" value="Ribosomal protein L25-like"/>
    <property type="match status" value="1"/>
</dbReference>
<comment type="catalytic activity">
    <reaction evidence="8">
        <text>tRNA(Gln) + L-glutamine + ATP = L-glutaminyl-tRNA(Gln) + AMP + diphosphate</text>
        <dbReference type="Rhea" id="RHEA:20121"/>
        <dbReference type="Rhea" id="RHEA-COMP:9662"/>
        <dbReference type="Rhea" id="RHEA-COMP:9681"/>
        <dbReference type="ChEBI" id="CHEBI:30616"/>
        <dbReference type="ChEBI" id="CHEBI:33019"/>
        <dbReference type="ChEBI" id="CHEBI:58359"/>
        <dbReference type="ChEBI" id="CHEBI:78442"/>
        <dbReference type="ChEBI" id="CHEBI:78521"/>
        <dbReference type="ChEBI" id="CHEBI:456215"/>
        <dbReference type="EC" id="6.1.1.18"/>
    </reaction>
</comment>
<dbReference type="PANTHER" id="PTHR43097">
    <property type="entry name" value="GLUTAMINE-TRNA LIGASE"/>
    <property type="match status" value="1"/>
</dbReference>
<feature type="domain" description="tRNA synthetases class I (E and Q) anti-codon binding" evidence="13">
    <location>
        <begin position="550"/>
        <end position="640"/>
    </location>
</feature>
<dbReference type="InterPro" id="IPR049437">
    <property type="entry name" value="tRNA-synt_1c_C2"/>
</dbReference>
<dbReference type="InterPro" id="IPR000924">
    <property type="entry name" value="Glu/Gln-tRNA-synth"/>
</dbReference>
<evidence type="ECO:0000256" key="2">
    <source>
        <dbReference type="ARBA" id="ARBA00012836"/>
    </source>
</evidence>
<name>A0ABR1YAC1_9PEZI</name>
<evidence type="ECO:0000259" key="13">
    <source>
        <dbReference type="Pfam" id="PF20974"/>
    </source>
</evidence>
<dbReference type="Pfam" id="PF20974">
    <property type="entry name" value="tRNA-synt_1c_C2"/>
    <property type="match status" value="1"/>
</dbReference>
<dbReference type="InterPro" id="IPR001412">
    <property type="entry name" value="aa-tRNA-synth_I_CS"/>
</dbReference>
<evidence type="ECO:0000259" key="11">
    <source>
        <dbReference type="Pfam" id="PF00749"/>
    </source>
</evidence>
<dbReference type="InterPro" id="IPR050132">
    <property type="entry name" value="Gln/Glu-tRNA_Ligase"/>
</dbReference>
<dbReference type="InterPro" id="IPR020056">
    <property type="entry name" value="Rbsml_bL25/Gln-tRNA_synth_N"/>
</dbReference>
<dbReference type="InterPro" id="IPR020059">
    <property type="entry name" value="Glu/Gln-tRNA-synth_Ib_codon-bd"/>
</dbReference>
<dbReference type="GO" id="GO:0004812">
    <property type="term" value="F:aminoacyl-tRNA ligase activity"/>
    <property type="evidence" value="ECO:0007669"/>
    <property type="project" value="UniProtKB-KW"/>
</dbReference>
<evidence type="ECO:0000256" key="8">
    <source>
        <dbReference type="ARBA" id="ARBA00048270"/>
    </source>
</evidence>
<comment type="caution">
    <text evidence="14">The sequence shown here is derived from an EMBL/GenBank/DDBJ whole genome shotgun (WGS) entry which is preliminary data.</text>
</comment>
<protein>
    <recommendedName>
        <fullName evidence="2">glutamine--tRNA ligase</fullName>
        <ecNumber evidence="2">6.1.1.18</ecNumber>
    </recommendedName>
</protein>
<dbReference type="Pfam" id="PF00749">
    <property type="entry name" value="tRNA-synt_1c"/>
    <property type="match status" value="1"/>
</dbReference>
<dbReference type="PANTHER" id="PTHR43097:SF4">
    <property type="entry name" value="GLUTAMINE--TRNA LIGASE"/>
    <property type="match status" value="1"/>
</dbReference>
<evidence type="ECO:0000313" key="14">
    <source>
        <dbReference type="EMBL" id="KAK8223893.1"/>
    </source>
</evidence>
<sequence>MFLEKLHRSCNFDCSQPPTTSSFPLDLPNQFTMADAPPSGKPEISKRAAEKARKKAEAAAKKAASKAEVALRPKTDAKPAAVANIFEEGWLKRVYNEKPVKEVRTRFPPEPNGYLHIGHAKAIAVNFGFARNYNGNCILRFDDTNPAKEEEKYFTSIQEMIQWLGFTPQRVTYSSDNFDKLYELAEEMIKKDKGYVCHCTREEVQRQRGEKGGERFACAHRDRPTDESLTEFRAMRDGKYKPGEAHLRMKQSLTDPNEGNPQLWDLGAYRIVEKNHHFRTGDKWKIYPTYDFTHCICDALEDITHSLCTTEFQQSRISYDWLLEVLDMKDPKAETRGPMQREYGRLNVEGTILSKRRIAMLVEGCDVEKKNEDGTVTTTKIAPAVRGWDDPRLFTLVALRRRGIPAQALLNFVHELGVTDALTSIQAVRLDNAVRKHLERTVPRLSLILDPIRVVIEDLPEDHRQVLATPFDPKKPDGDKRDVPFSRTVFIDRSDFREEADPNFFRMAPNQPVGLLNAIVVRAQSFTKDAAGRVNEIRAVKVEGEKPKAFIHWVDAKEHHKVIARQYNALFNASEPNTLDWKTGGYTNSLNPNSEVIFKDAVIEKGLDVLTKERSGQPVTGGSDNLVRFQAMRTGYFCIDPETNDENVILLNQIVTLKEDKDK</sequence>
<dbReference type="NCBIfam" id="TIGR00440">
    <property type="entry name" value="glnS"/>
    <property type="match status" value="1"/>
</dbReference>
<evidence type="ECO:0000256" key="7">
    <source>
        <dbReference type="ARBA" id="ARBA00023146"/>
    </source>
</evidence>
<keyword evidence="15" id="KW-1185">Reference proteome</keyword>
<dbReference type="EMBL" id="JBBWRZ010000013">
    <property type="protein sequence ID" value="KAK8223893.1"/>
    <property type="molecule type" value="Genomic_DNA"/>
</dbReference>
<evidence type="ECO:0000256" key="1">
    <source>
        <dbReference type="ARBA" id="ARBA00005594"/>
    </source>
</evidence>
<keyword evidence="7 9" id="KW-0030">Aminoacyl-tRNA synthetase</keyword>
<evidence type="ECO:0000256" key="5">
    <source>
        <dbReference type="ARBA" id="ARBA00022840"/>
    </source>
</evidence>
<dbReference type="InterPro" id="IPR020058">
    <property type="entry name" value="Glu/Gln-tRNA-synth_Ib_cat-dom"/>
</dbReference>
<feature type="domain" description="Glutamyl/glutaminyl-tRNA synthetase class Ib catalytic" evidence="11">
    <location>
        <begin position="102"/>
        <end position="439"/>
    </location>
</feature>
<reference evidence="14 15" key="1">
    <citation type="submission" date="2024-04" db="EMBL/GenBank/DDBJ databases">
        <title>Phyllosticta paracitricarpa is synonymous to the EU quarantine fungus P. citricarpa based on phylogenomic analyses.</title>
        <authorList>
            <consortium name="Lawrence Berkeley National Laboratory"/>
            <person name="Van Ingen-Buijs V.A."/>
            <person name="Van Westerhoven A.C."/>
            <person name="Haridas S."/>
            <person name="Skiadas P."/>
            <person name="Martin F."/>
            <person name="Groenewald J.Z."/>
            <person name="Crous P.W."/>
            <person name="Seidl M.F."/>
        </authorList>
    </citation>
    <scope>NUCLEOTIDE SEQUENCE [LARGE SCALE GENOMIC DNA]</scope>
    <source>
        <strain evidence="14 15">CBS 123374</strain>
    </source>
</reference>
<dbReference type="Gene3D" id="2.40.240.10">
    <property type="entry name" value="Ribosomal Protein L25, Chain P"/>
    <property type="match status" value="2"/>
</dbReference>
<comment type="similarity">
    <text evidence="1 9">Belongs to the class-I aminoacyl-tRNA synthetase family.</text>
</comment>
<proteinExistence type="inferred from homology"/>
<dbReference type="PROSITE" id="PS00178">
    <property type="entry name" value="AA_TRNA_LIGASE_I"/>
    <property type="match status" value="1"/>
</dbReference>
<feature type="compositionally biased region" description="Basic and acidic residues" evidence="10">
    <location>
        <begin position="43"/>
        <end position="54"/>
    </location>
</feature>
<evidence type="ECO:0000256" key="3">
    <source>
        <dbReference type="ARBA" id="ARBA00022598"/>
    </source>
</evidence>
<keyword evidence="4 9" id="KW-0547">Nucleotide-binding</keyword>
<evidence type="ECO:0000256" key="9">
    <source>
        <dbReference type="RuleBase" id="RU363037"/>
    </source>
</evidence>
<dbReference type="SUPFAM" id="SSF52374">
    <property type="entry name" value="Nucleotidylyl transferase"/>
    <property type="match status" value="1"/>
</dbReference>
<dbReference type="EC" id="6.1.1.18" evidence="2"/>
<feature type="region of interest" description="Disordered" evidence="10">
    <location>
        <begin position="33"/>
        <end position="54"/>
    </location>
</feature>
<keyword evidence="5 9" id="KW-0067">ATP-binding</keyword>
<dbReference type="InterPro" id="IPR011035">
    <property type="entry name" value="Ribosomal_bL25/Gln-tRNA_synth"/>
</dbReference>
<feature type="domain" description="Glutamyl/glutaminyl-tRNA synthetase class Ib anti-codon binding" evidence="12">
    <location>
        <begin position="443"/>
        <end position="539"/>
    </location>
</feature>
<evidence type="ECO:0000256" key="4">
    <source>
        <dbReference type="ARBA" id="ARBA00022741"/>
    </source>
</evidence>
<evidence type="ECO:0000256" key="10">
    <source>
        <dbReference type="SAM" id="MobiDB-lite"/>
    </source>
</evidence>
<dbReference type="Proteomes" id="UP001492380">
    <property type="component" value="Unassembled WGS sequence"/>
</dbReference>
<keyword evidence="6 9" id="KW-0648">Protein biosynthesis</keyword>
<evidence type="ECO:0000313" key="15">
    <source>
        <dbReference type="Proteomes" id="UP001492380"/>
    </source>
</evidence>
<dbReference type="InterPro" id="IPR004514">
    <property type="entry name" value="Gln-tRNA-synth"/>
</dbReference>
<gene>
    <name evidence="14" type="ORF">HDK90DRAFT_499197</name>
</gene>
<dbReference type="Pfam" id="PF03950">
    <property type="entry name" value="tRNA-synt_1c_C"/>
    <property type="match status" value="1"/>
</dbReference>
<dbReference type="PRINTS" id="PR00987">
    <property type="entry name" value="TRNASYNTHGLU"/>
</dbReference>
<evidence type="ECO:0000256" key="6">
    <source>
        <dbReference type="ARBA" id="ARBA00022917"/>
    </source>
</evidence>